<evidence type="ECO:0000256" key="5">
    <source>
        <dbReference type="SAM" id="Phobius"/>
    </source>
</evidence>
<feature type="transmembrane region" description="Helical" evidence="5">
    <location>
        <begin position="86"/>
        <end position="103"/>
    </location>
</feature>
<evidence type="ECO:0000256" key="2">
    <source>
        <dbReference type="ARBA" id="ARBA00022692"/>
    </source>
</evidence>
<evidence type="ECO:0000313" key="7">
    <source>
        <dbReference type="EMBL" id="KAG0310379.1"/>
    </source>
</evidence>
<dbReference type="Pfam" id="PF12937">
    <property type="entry name" value="F-box-like"/>
    <property type="match status" value="1"/>
</dbReference>
<organism evidence="7 8">
    <name type="scientific">Linnemannia gamsii</name>
    <dbReference type="NCBI Taxonomy" id="64522"/>
    <lineage>
        <taxon>Eukaryota</taxon>
        <taxon>Fungi</taxon>
        <taxon>Fungi incertae sedis</taxon>
        <taxon>Mucoromycota</taxon>
        <taxon>Mortierellomycotina</taxon>
        <taxon>Mortierellomycetes</taxon>
        <taxon>Mortierellales</taxon>
        <taxon>Mortierellaceae</taxon>
        <taxon>Linnemannia</taxon>
    </lineage>
</organism>
<feature type="transmembrane region" description="Helical" evidence="5">
    <location>
        <begin position="200"/>
        <end position="221"/>
    </location>
</feature>
<evidence type="ECO:0000256" key="1">
    <source>
        <dbReference type="ARBA" id="ARBA00004141"/>
    </source>
</evidence>
<dbReference type="PANTHER" id="PTHR16201">
    <property type="entry name" value="SEVEN TRANSMEMBRANE PROTEIN 1-RELATED"/>
    <property type="match status" value="1"/>
</dbReference>
<dbReference type="InterPro" id="IPR036047">
    <property type="entry name" value="F-box-like_dom_sf"/>
</dbReference>
<dbReference type="Gene3D" id="1.20.1280.50">
    <property type="match status" value="1"/>
</dbReference>
<dbReference type="InterPro" id="IPR001810">
    <property type="entry name" value="F-box_dom"/>
</dbReference>
<name>A0A9P6R354_9FUNG</name>
<dbReference type="PANTHER" id="PTHR16201:SF37">
    <property type="entry name" value="PQ-LOOP REPEAT-CONTAINING PROTEIN"/>
    <property type="match status" value="1"/>
</dbReference>
<gene>
    <name evidence="7" type="ORF">BGZ97_012603</name>
</gene>
<dbReference type="SUPFAM" id="SSF52047">
    <property type="entry name" value="RNI-like"/>
    <property type="match status" value="1"/>
</dbReference>
<feature type="transmembrane region" description="Helical" evidence="5">
    <location>
        <begin position="15"/>
        <end position="39"/>
    </location>
</feature>
<dbReference type="Proteomes" id="UP000823405">
    <property type="component" value="Unassembled WGS sequence"/>
</dbReference>
<dbReference type="InterPro" id="IPR006603">
    <property type="entry name" value="PQ-loop_rpt"/>
</dbReference>
<comment type="caution">
    <text evidence="7">The sequence shown here is derived from an EMBL/GenBank/DDBJ whole genome shotgun (WGS) entry which is preliminary data.</text>
</comment>
<evidence type="ECO:0000313" key="8">
    <source>
        <dbReference type="Proteomes" id="UP000823405"/>
    </source>
</evidence>
<accession>A0A9P6R354</accession>
<dbReference type="OrthoDB" id="2367475at2759"/>
<comment type="subcellular location">
    <subcellularLocation>
        <location evidence="1">Membrane</location>
        <topology evidence="1">Multi-pass membrane protein</topology>
    </subcellularLocation>
</comment>
<dbReference type="SMART" id="SM00679">
    <property type="entry name" value="CTNS"/>
    <property type="match status" value="2"/>
</dbReference>
<sequence>MDNGGPFRQNCDPNLPTALCILANTCGYISNAIWFLVLLPQLIKNYRRQSTTGLSFIWASCNFTASLINLFFILDIQVPLFTRISGWYMPILEVGMLLQFVAYSKVSRRRKLVLVCVSVVVYATIIALELTEAFGKEKTTPSRMVWVSIVLWSFETYFQIVLNMRRRSVSGQSYISLGLSFVGKTTDVIMQFTLLMPTQYVYMTYFSSTLAYFNFMQLVIYTQPAMIWKPVIGVMRMAVNTGIPEIILQIGTHLDPPHLYTAIQVCHSWNSTLVPLLWTSIDDSLYSWNRILDSFLEERRMDPSDRSGGEWMRGAFLKYGHLVQHLRIARREVLDAVCVTGACTLLKTLKIGKVEPIGLQELEYEWMYDLSPEEQQEMTEVRWMDAMEDIVDSRTFQQAFQRGSLDLSTATLAQQEVDWEVTREFWRLLRENRDLQVLRLDESLGAFMDHVSNEYFVETLMSLKELTDLENDFVHIDLADVLEALPRLRRYAKFSEICGPLLLTQPVHCLTQVELNKSATCQEFLQFLKDAPNLVSLSIQGFEHVMNWYNPQLAETLMDKTPSRLQRLQIGTFELLHWTMLDTVLPWVPDLTTIHLTRLYPMFARCFGTHCSELRVIEGSNVGPIIQVIPGRWQENREAGALEQMIMTCPTLEKIDWIGRTLGDTNLWDYDGVWPNLTFLRCQIGRLKVLPVEYEPIWNRIRGLPGPFRYTENKALEQQESIRRQQRLVLSRIGSLRNLRTLDIGADLRLHENTTWEKGGRGGIWVDGKRPKMYDCLKLSLEMGLDELVGLKDLEVFGFEGIEHEIEEADLGWMSENWKRLKVMRGLCSGHLLAETEEDLKKARLQDVMRRLRPDVVHEPSGVCIMVPLS</sequence>
<protein>
    <recommendedName>
        <fullName evidence="6">F-box domain-containing protein</fullName>
    </recommendedName>
</protein>
<keyword evidence="4 5" id="KW-0472">Membrane</keyword>
<feature type="transmembrane region" description="Helical" evidence="5">
    <location>
        <begin position="51"/>
        <end position="74"/>
    </location>
</feature>
<dbReference type="GO" id="GO:0016020">
    <property type="term" value="C:membrane"/>
    <property type="evidence" value="ECO:0007669"/>
    <property type="project" value="UniProtKB-SubCell"/>
</dbReference>
<dbReference type="SUPFAM" id="SSF81383">
    <property type="entry name" value="F-box domain"/>
    <property type="match status" value="1"/>
</dbReference>
<evidence type="ECO:0000256" key="3">
    <source>
        <dbReference type="ARBA" id="ARBA00022989"/>
    </source>
</evidence>
<proteinExistence type="predicted"/>
<dbReference type="EMBL" id="JAAAIN010000845">
    <property type="protein sequence ID" value="KAG0310379.1"/>
    <property type="molecule type" value="Genomic_DNA"/>
</dbReference>
<dbReference type="Gene3D" id="3.80.10.10">
    <property type="entry name" value="Ribonuclease Inhibitor"/>
    <property type="match status" value="1"/>
</dbReference>
<reference evidence="7" key="1">
    <citation type="journal article" date="2020" name="Fungal Divers.">
        <title>Resolving the Mortierellaceae phylogeny through synthesis of multi-gene phylogenetics and phylogenomics.</title>
        <authorList>
            <person name="Vandepol N."/>
            <person name="Liber J."/>
            <person name="Desiro A."/>
            <person name="Na H."/>
            <person name="Kennedy M."/>
            <person name="Barry K."/>
            <person name="Grigoriev I.V."/>
            <person name="Miller A.N."/>
            <person name="O'Donnell K."/>
            <person name="Stajich J.E."/>
            <person name="Bonito G."/>
        </authorList>
    </citation>
    <scope>NUCLEOTIDE SEQUENCE</scope>
    <source>
        <strain evidence="7">NVP60</strain>
    </source>
</reference>
<dbReference type="Gene3D" id="1.20.1280.290">
    <property type="match status" value="1"/>
</dbReference>
<dbReference type="InterPro" id="IPR032675">
    <property type="entry name" value="LRR_dom_sf"/>
</dbReference>
<feature type="transmembrane region" description="Helical" evidence="5">
    <location>
        <begin position="143"/>
        <end position="162"/>
    </location>
</feature>
<dbReference type="Pfam" id="PF04193">
    <property type="entry name" value="PQ-loop"/>
    <property type="match status" value="2"/>
</dbReference>
<keyword evidence="3 5" id="KW-1133">Transmembrane helix</keyword>
<evidence type="ECO:0000256" key="4">
    <source>
        <dbReference type="ARBA" id="ARBA00023136"/>
    </source>
</evidence>
<keyword evidence="8" id="KW-1185">Reference proteome</keyword>
<feature type="domain" description="F-box" evidence="6">
    <location>
        <begin position="244"/>
        <end position="282"/>
    </location>
</feature>
<dbReference type="CDD" id="cd09917">
    <property type="entry name" value="F-box_SF"/>
    <property type="match status" value="1"/>
</dbReference>
<keyword evidence="2 5" id="KW-0812">Transmembrane</keyword>
<evidence type="ECO:0000259" key="6">
    <source>
        <dbReference type="Pfam" id="PF12937"/>
    </source>
</evidence>
<dbReference type="AlphaFoldDB" id="A0A9P6R354"/>
<feature type="transmembrane region" description="Helical" evidence="5">
    <location>
        <begin position="112"/>
        <end position="131"/>
    </location>
</feature>
<dbReference type="InterPro" id="IPR051415">
    <property type="entry name" value="LAAT-1"/>
</dbReference>